<reference evidence="1" key="1">
    <citation type="submission" date="2022-08" db="EMBL/GenBank/DDBJ databases">
        <title>Novel Bdellovibrio Species Isolated from Svalbard: Designation Bdellovibrio svalbardensis.</title>
        <authorList>
            <person name="Mitchell R.J."/>
            <person name="Choi S.Y."/>
        </authorList>
    </citation>
    <scope>NUCLEOTIDE SEQUENCE</scope>
    <source>
        <strain evidence="1">PAP01</strain>
    </source>
</reference>
<dbReference type="EMBL" id="JANRMI010000001">
    <property type="protein sequence ID" value="MDG0815619.1"/>
    <property type="molecule type" value="Genomic_DNA"/>
</dbReference>
<dbReference type="InterPro" id="IPR036412">
    <property type="entry name" value="HAD-like_sf"/>
</dbReference>
<protein>
    <submittedName>
        <fullName evidence="1">HAD family hydrolase</fullName>
    </submittedName>
</protein>
<dbReference type="GO" id="GO:0016787">
    <property type="term" value="F:hydrolase activity"/>
    <property type="evidence" value="ECO:0007669"/>
    <property type="project" value="UniProtKB-KW"/>
</dbReference>
<comment type="caution">
    <text evidence="1">The sequence shown here is derived from an EMBL/GenBank/DDBJ whole genome shotgun (WGS) entry which is preliminary data.</text>
</comment>
<proteinExistence type="predicted"/>
<evidence type="ECO:0000313" key="2">
    <source>
        <dbReference type="Proteomes" id="UP001152321"/>
    </source>
</evidence>
<dbReference type="InterPro" id="IPR023214">
    <property type="entry name" value="HAD_sf"/>
</dbReference>
<keyword evidence="2" id="KW-1185">Reference proteome</keyword>
<sequence>MLEALLVNIQRVSSQGSKCLVVFDLDSTLFDVSPRLERILLDFAAVPEFQNRFPEQVALFKDIKTMHSDWGITGALERAGVDDSHPDFKKAIMDFWYQHFFSNEYLQYDKPTEGAVEFVNEVALAGADIAYLTGRDVQRMGVGSEQVLRKWGLPLNDHAHLVLKPHKVMDDAEFKTDWFLGALTKSYQKIYFFENEPVILHLMATKCPQVESYFFESTHSGKAHPPENLPRLMNFLRSKKES</sequence>
<gene>
    <name evidence="1" type="ORF">NWE73_04530</name>
</gene>
<evidence type="ECO:0000313" key="1">
    <source>
        <dbReference type="EMBL" id="MDG0815619.1"/>
    </source>
</evidence>
<dbReference type="SUPFAM" id="SSF56784">
    <property type="entry name" value="HAD-like"/>
    <property type="match status" value="1"/>
</dbReference>
<dbReference type="Pfam" id="PF00702">
    <property type="entry name" value="Hydrolase"/>
    <property type="match status" value="1"/>
</dbReference>
<dbReference type="RefSeq" id="WP_277577093.1">
    <property type="nucleotide sequence ID" value="NZ_JANRMI010000001.1"/>
</dbReference>
<keyword evidence="1" id="KW-0378">Hydrolase</keyword>
<accession>A0ABT6DGJ1</accession>
<dbReference type="Gene3D" id="3.40.50.1000">
    <property type="entry name" value="HAD superfamily/HAD-like"/>
    <property type="match status" value="1"/>
</dbReference>
<dbReference type="Proteomes" id="UP001152321">
    <property type="component" value="Unassembled WGS sequence"/>
</dbReference>
<organism evidence="1 2">
    <name type="scientific">Bdellovibrio svalbardensis</name>
    <dbReference type="NCBI Taxonomy" id="2972972"/>
    <lineage>
        <taxon>Bacteria</taxon>
        <taxon>Pseudomonadati</taxon>
        <taxon>Bdellovibrionota</taxon>
        <taxon>Bdellovibrionia</taxon>
        <taxon>Bdellovibrionales</taxon>
        <taxon>Pseudobdellovibrionaceae</taxon>
        <taxon>Bdellovibrio</taxon>
    </lineage>
</organism>
<name>A0ABT6DGJ1_9BACT</name>